<evidence type="ECO:0000313" key="5">
    <source>
        <dbReference type="EMBL" id="TCM67791.1"/>
    </source>
</evidence>
<dbReference type="SUPFAM" id="SSF53335">
    <property type="entry name" value="S-adenosyl-L-methionine-dependent methyltransferases"/>
    <property type="match status" value="1"/>
</dbReference>
<dbReference type="OrthoDB" id="9804312at2"/>
<dbReference type="InterPro" id="IPR029063">
    <property type="entry name" value="SAM-dependent_MTases_sf"/>
</dbReference>
<name>A0A4R1XX82_ACICA</name>
<dbReference type="Pfam" id="PF13649">
    <property type="entry name" value="Methyltransf_25"/>
    <property type="match status" value="1"/>
</dbReference>
<accession>A0A4R1XX82</accession>
<evidence type="ECO:0000256" key="3">
    <source>
        <dbReference type="ARBA" id="ARBA00022691"/>
    </source>
</evidence>
<evidence type="ECO:0000313" key="6">
    <source>
        <dbReference type="Proteomes" id="UP000294963"/>
    </source>
</evidence>
<keyword evidence="1 5" id="KW-0489">Methyltransferase</keyword>
<dbReference type="PANTHER" id="PTHR43464:SF19">
    <property type="entry name" value="UBIQUINONE BIOSYNTHESIS O-METHYLTRANSFERASE, MITOCHONDRIAL"/>
    <property type="match status" value="1"/>
</dbReference>
<evidence type="ECO:0000259" key="4">
    <source>
        <dbReference type="Pfam" id="PF13649"/>
    </source>
</evidence>
<reference evidence="5 6" key="1">
    <citation type="submission" date="2019-03" db="EMBL/GenBank/DDBJ databases">
        <title>Genomic analyses of the natural microbiome of Caenorhabditis elegans.</title>
        <authorList>
            <person name="Samuel B."/>
        </authorList>
    </citation>
    <scope>NUCLEOTIDE SEQUENCE [LARGE SCALE GENOMIC DNA]</scope>
    <source>
        <strain evidence="5 6">JUb89</strain>
    </source>
</reference>
<dbReference type="GO" id="GO:0032259">
    <property type="term" value="P:methylation"/>
    <property type="evidence" value="ECO:0007669"/>
    <property type="project" value="UniProtKB-KW"/>
</dbReference>
<organism evidence="5 6">
    <name type="scientific">Acinetobacter calcoaceticus</name>
    <dbReference type="NCBI Taxonomy" id="471"/>
    <lineage>
        <taxon>Bacteria</taxon>
        <taxon>Pseudomonadati</taxon>
        <taxon>Pseudomonadota</taxon>
        <taxon>Gammaproteobacteria</taxon>
        <taxon>Moraxellales</taxon>
        <taxon>Moraxellaceae</taxon>
        <taxon>Acinetobacter</taxon>
        <taxon>Acinetobacter calcoaceticus/baumannii complex</taxon>
    </lineage>
</organism>
<comment type="caution">
    <text evidence="5">The sequence shown here is derived from an EMBL/GenBank/DDBJ whole genome shotgun (WGS) entry which is preliminary data.</text>
</comment>
<dbReference type="EMBL" id="SLVJ01000007">
    <property type="protein sequence ID" value="TCM67791.1"/>
    <property type="molecule type" value="Genomic_DNA"/>
</dbReference>
<sequence length="252" mass="28314">MLSYQRLSAEVYQLDKPIGCSFGDVEYYAARLAGVSGKILEPAVGTGRILIPLLQQGFDVRGFDASPAMLEICRNNLVAHDYDPELVYQAQFQQFATEQRYEAIIIPTGSFLLLEDDASAIETLAQCFQALTSGGRLILDVFFQHQFKPGTSTVKTFQTAQNQLISLSMTSSDIDYVHQVTTTYHRYDKWDVAGNCIQSEFEIFKLKWFGLAELTRILTQLGFVDVSVSSDYQYLAPVRNQSEIISFEAVKP</sequence>
<dbReference type="GO" id="GO:0008168">
    <property type="term" value="F:methyltransferase activity"/>
    <property type="evidence" value="ECO:0007669"/>
    <property type="project" value="UniProtKB-KW"/>
</dbReference>
<keyword evidence="6" id="KW-1185">Reference proteome</keyword>
<protein>
    <submittedName>
        <fullName evidence="5">Methyltransferase family protein</fullName>
    </submittedName>
</protein>
<evidence type="ECO:0000256" key="2">
    <source>
        <dbReference type="ARBA" id="ARBA00022679"/>
    </source>
</evidence>
<dbReference type="AlphaFoldDB" id="A0A4R1XX82"/>
<proteinExistence type="predicted"/>
<dbReference type="InterPro" id="IPR041698">
    <property type="entry name" value="Methyltransf_25"/>
</dbReference>
<feature type="domain" description="Methyltransferase" evidence="4">
    <location>
        <begin position="39"/>
        <end position="135"/>
    </location>
</feature>
<dbReference type="Gene3D" id="2.20.130.10">
    <property type="entry name" value="CAC2371-like domains"/>
    <property type="match status" value="1"/>
</dbReference>
<evidence type="ECO:0000256" key="1">
    <source>
        <dbReference type="ARBA" id="ARBA00022603"/>
    </source>
</evidence>
<keyword evidence="3" id="KW-0949">S-adenosyl-L-methionine</keyword>
<gene>
    <name evidence="5" type="ORF">EC844_10786</name>
</gene>
<dbReference type="CDD" id="cd02440">
    <property type="entry name" value="AdoMet_MTases"/>
    <property type="match status" value="1"/>
</dbReference>
<keyword evidence="2 5" id="KW-0808">Transferase</keyword>
<dbReference type="PANTHER" id="PTHR43464">
    <property type="entry name" value="METHYLTRANSFERASE"/>
    <property type="match status" value="1"/>
</dbReference>
<dbReference type="Proteomes" id="UP000294963">
    <property type="component" value="Unassembled WGS sequence"/>
</dbReference>
<dbReference type="Gene3D" id="3.40.50.150">
    <property type="entry name" value="Vaccinia Virus protein VP39"/>
    <property type="match status" value="1"/>
</dbReference>